<gene>
    <name evidence="15" type="primary">trpE</name>
    <name evidence="18" type="ORF">ACFORJ_05600</name>
</gene>
<dbReference type="Proteomes" id="UP001595751">
    <property type="component" value="Unassembled WGS sequence"/>
</dbReference>
<evidence type="ECO:0000313" key="18">
    <source>
        <dbReference type="EMBL" id="MFC3849635.1"/>
    </source>
</evidence>
<keyword evidence="12 15" id="KW-0456">Lyase</keyword>
<comment type="similarity">
    <text evidence="3 15">Belongs to the anthranilate synthase component I family.</text>
</comment>
<dbReference type="Pfam" id="PF00425">
    <property type="entry name" value="Chorismate_bind"/>
    <property type="match status" value="1"/>
</dbReference>
<keyword evidence="11 15" id="KW-0057">Aromatic amino acid biosynthesis</keyword>
<organism evidence="18 19">
    <name type="scientific">Corynebacterium hansenii</name>
    <dbReference type="NCBI Taxonomy" id="394964"/>
    <lineage>
        <taxon>Bacteria</taxon>
        <taxon>Bacillati</taxon>
        <taxon>Actinomycetota</taxon>
        <taxon>Actinomycetes</taxon>
        <taxon>Mycobacteriales</taxon>
        <taxon>Corynebacteriaceae</taxon>
        <taxon>Corynebacterium</taxon>
    </lineage>
</organism>
<evidence type="ECO:0000256" key="15">
    <source>
        <dbReference type="RuleBase" id="RU364045"/>
    </source>
</evidence>
<comment type="cofactor">
    <cofactor evidence="1 15">
        <name>Mg(2+)</name>
        <dbReference type="ChEBI" id="CHEBI:18420"/>
    </cofactor>
</comment>
<evidence type="ECO:0000256" key="3">
    <source>
        <dbReference type="ARBA" id="ARBA00009562"/>
    </source>
</evidence>
<evidence type="ECO:0000256" key="10">
    <source>
        <dbReference type="ARBA" id="ARBA00022842"/>
    </source>
</evidence>
<evidence type="ECO:0000256" key="7">
    <source>
        <dbReference type="ARBA" id="ARBA00022605"/>
    </source>
</evidence>
<evidence type="ECO:0000256" key="13">
    <source>
        <dbReference type="ARBA" id="ARBA00025634"/>
    </source>
</evidence>
<dbReference type="NCBIfam" id="TIGR00564">
    <property type="entry name" value="trpE_most"/>
    <property type="match status" value="1"/>
</dbReference>
<dbReference type="GO" id="GO:0004049">
    <property type="term" value="F:anthranilate synthase activity"/>
    <property type="evidence" value="ECO:0007669"/>
    <property type="project" value="UniProtKB-EC"/>
</dbReference>
<keyword evidence="19" id="KW-1185">Reference proteome</keyword>
<evidence type="ECO:0000256" key="6">
    <source>
        <dbReference type="ARBA" id="ARBA00020653"/>
    </source>
</evidence>
<dbReference type="RefSeq" id="WP_048744464.1">
    <property type="nucleotide sequence ID" value="NZ_CP047211.1"/>
</dbReference>
<evidence type="ECO:0000256" key="11">
    <source>
        <dbReference type="ARBA" id="ARBA00023141"/>
    </source>
</evidence>
<keyword evidence="7 15" id="KW-0028">Amino-acid biosynthesis</keyword>
<evidence type="ECO:0000256" key="14">
    <source>
        <dbReference type="ARBA" id="ARBA00047683"/>
    </source>
</evidence>
<feature type="domain" description="Anthranilate synthase component I N-terminal" evidence="17">
    <location>
        <begin position="37"/>
        <end position="182"/>
    </location>
</feature>
<evidence type="ECO:0000256" key="8">
    <source>
        <dbReference type="ARBA" id="ARBA00022723"/>
    </source>
</evidence>
<evidence type="ECO:0000256" key="12">
    <source>
        <dbReference type="ARBA" id="ARBA00023239"/>
    </source>
</evidence>
<keyword evidence="9 15" id="KW-0822">Tryptophan biosynthesis</keyword>
<comment type="pathway">
    <text evidence="2 15">Amino-acid biosynthesis; L-tryptophan biosynthesis; L-tryptophan from chorismate: step 1/5.</text>
</comment>
<evidence type="ECO:0000256" key="5">
    <source>
        <dbReference type="ARBA" id="ARBA00012266"/>
    </source>
</evidence>
<keyword evidence="8 15" id="KW-0479">Metal-binding</keyword>
<evidence type="ECO:0000313" key="19">
    <source>
        <dbReference type="Proteomes" id="UP001595751"/>
    </source>
</evidence>
<dbReference type="Pfam" id="PF04715">
    <property type="entry name" value="Anth_synt_I_N"/>
    <property type="match status" value="1"/>
</dbReference>
<proteinExistence type="inferred from homology"/>
<evidence type="ECO:0000259" key="17">
    <source>
        <dbReference type="Pfam" id="PF04715"/>
    </source>
</evidence>
<dbReference type="Gene3D" id="3.60.120.10">
    <property type="entry name" value="Anthranilate synthase"/>
    <property type="match status" value="1"/>
</dbReference>
<evidence type="ECO:0000256" key="4">
    <source>
        <dbReference type="ARBA" id="ARBA00011575"/>
    </source>
</evidence>
<dbReference type="InterPro" id="IPR005801">
    <property type="entry name" value="ADC_synthase"/>
</dbReference>
<keyword evidence="10 15" id="KW-0460">Magnesium</keyword>
<dbReference type="SUPFAM" id="SSF56322">
    <property type="entry name" value="ADC synthase"/>
    <property type="match status" value="1"/>
</dbReference>
<comment type="catalytic activity">
    <reaction evidence="14 15">
        <text>chorismate + L-glutamine = anthranilate + pyruvate + L-glutamate + H(+)</text>
        <dbReference type="Rhea" id="RHEA:21732"/>
        <dbReference type="ChEBI" id="CHEBI:15361"/>
        <dbReference type="ChEBI" id="CHEBI:15378"/>
        <dbReference type="ChEBI" id="CHEBI:16567"/>
        <dbReference type="ChEBI" id="CHEBI:29748"/>
        <dbReference type="ChEBI" id="CHEBI:29985"/>
        <dbReference type="ChEBI" id="CHEBI:58359"/>
        <dbReference type="EC" id="4.1.3.27"/>
    </reaction>
</comment>
<comment type="subunit">
    <text evidence="4 15">Heterotetramer consisting of two non-identical subunits: a beta subunit (TrpG) and a large alpha subunit (TrpE).</text>
</comment>
<comment type="caution">
    <text evidence="18">The sequence shown here is derived from an EMBL/GenBank/DDBJ whole genome shotgun (WGS) entry which is preliminary data.</text>
</comment>
<evidence type="ECO:0000256" key="2">
    <source>
        <dbReference type="ARBA" id="ARBA00004873"/>
    </source>
</evidence>
<dbReference type="InterPro" id="IPR005256">
    <property type="entry name" value="Anth_synth_I_PabB"/>
</dbReference>
<dbReference type="NCBIfam" id="NF010086">
    <property type="entry name" value="PRK13571.1"/>
    <property type="match status" value="1"/>
</dbReference>
<dbReference type="PANTHER" id="PTHR11236:SF46">
    <property type="entry name" value="ANTHRANILATE SYNTHASE COMPONENT 1"/>
    <property type="match status" value="1"/>
</dbReference>
<dbReference type="PANTHER" id="PTHR11236">
    <property type="entry name" value="AMINOBENZOATE/ANTHRANILATE SYNTHASE"/>
    <property type="match status" value="1"/>
</dbReference>
<dbReference type="InterPro" id="IPR015890">
    <property type="entry name" value="Chorismate_C"/>
</dbReference>
<accession>A0ABV7ZNA9</accession>
<name>A0ABV7ZNA9_9CORY</name>
<comment type="function">
    <text evidence="13 15">Part of a heterotetrameric complex that catalyzes the two-step biosynthesis of anthranilate, an intermediate in the biosynthesis of L-tryptophan. In the first step, the glutamine-binding beta subunit (TrpG) of anthranilate synthase (AS) provides the glutamine amidotransferase activity which generates ammonia as a substrate that, along with chorismate, is used in the second step, catalyzed by the large alpha subunit of AS (TrpE) to produce anthranilate. In the absence of TrpG, TrpE can synthesize anthranilate directly from chorismate and high concentrations of ammonia.</text>
</comment>
<dbReference type="InterPro" id="IPR019999">
    <property type="entry name" value="Anth_synth_I-like"/>
</dbReference>
<reference evidence="19" key="1">
    <citation type="journal article" date="2019" name="Int. J. Syst. Evol. Microbiol.">
        <title>The Global Catalogue of Microorganisms (GCM) 10K type strain sequencing project: providing services to taxonomists for standard genome sequencing and annotation.</title>
        <authorList>
            <consortium name="The Broad Institute Genomics Platform"/>
            <consortium name="The Broad Institute Genome Sequencing Center for Infectious Disease"/>
            <person name="Wu L."/>
            <person name="Ma J."/>
        </authorList>
    </citation>
    <scope>NUCLEOTIDE SEQUENCE [LARGE SCALE GENOMIC DNA]</scope>
    <source>
        <strain evidence="19">CCUG 53252</strain>
    </source>
</reference>
<dbReference type="InterPro" id="IPR006805">
    <property type="entry name" value="Anth_synth_I_N"/>
</dbReference>
<feature type="domain" description="Chorismate-utilising enzyme C-terminal" evidence="16">
    <location>
        <begin position="241"/>
        <end position="501"/>
    </location>
</feature>
<sequence>MTRTSTRTSMTSRERFRDLARNHRVVPVIRRVLADGETALSAYRKLAADRPGTFLLESADVGQSWSRWSMIGCGSRTALTVVDGEARWIGTAPEGAPEGGDPLVALRETLRLLHSELPLDDAAVAAGSVPPFTSGLVGYFGHDVIRFIERKLPDTCVDDLGVPEMVQLLVEDLAVVDHHEGVIWLVANQINWDGSDERVDEAYDDAVSRIDRMLGKLAAPLSTPPVEVELPEPEVRRQRTAEEHKRRIGVCKEHIRAGDAFQIVLSQRFEMDTDATALEVYRMLRMTNPSPYMFLVNVPDESMTATAFQIVGSSPESLVQVQGRRVITNPIAGTRPRGTGVEEDVLLEKELLADEKENSEHLMLVDLGRNDLGRVCEPGTVKVHDFRHIERYSHVMHLVSTVTGTLAEDATAVDAFAATFPAGTLSGAPKPSALAIIDELEDTRRGIYGGTVGYFDFRGNTDQAITIRSGLIKGGTVYVQAGGGIVADSDPEDEDAETRNKAAAVLRAVAAAETIREARGDAEGGADD</sequence>
<protein>
    <recommendedName>
        <fullName evidence="6 15">Anthranilate synthase component 1</fullName>
        <ecNumber evidence="5 15">4.1.3.27</ecNumber>
    </recommendedName>
</protein>
<evidence type="ECO:0000256" key="9">
    <source>
        <dbReference type="ARBA" id="ARBA00022822"/>
    </source>
</evidence>
<dbReference type="PRINTS" id="PR00095">
    <property type="entry name" value="ANTSNTHASEI"/>
</dbReference>
<dbReference type="EC" id="4.1.3.27" evidence="5 15"/>
<evidence type="ECO:0000256" key="1">
    <source>
        <dbReference type="ARBA" id="ARBA00001946"/>
    </source>
</evidence>
<dbReference type="EMBL" id="JBHRZN010000002">
    <property type="protein sequence ID" value="MFC3849635.1"/>
    <property type="molecule type" value="Genomic_DNA"/>
</dbReference>
<evidence type="ECO:0000259" key="16">
    <source>
        <dbReference type="Pfam" id="PF00425"/>
    </source>
</evidence>